<dbReference type="GO" id="GO:0005524">
    <property type="term" value="F:ATP binding"/>
    <property type="evidence" value="ECO:0007669"/>
    <property type="project" value="UniProtKB-KW"/>
</dbReference>
<keyword evidence="12" id="KW-1185">Reference proteome</keyword>
<dbReference type="PANTHER" id="PTHR24421:SF10">
    <property type="entry name" value="NITRATE_NITRITE SENSOR PROTEIN NARQ"/>
    <property type="match status" value="1"/>
</dbReference>
<feature type="transmembrane region" description="Helical" evidence="9">
    <location>
        <begin position="491"/>
        <end position="512"/>
    </location>
</feature>
<dbReference type="Pfam" id="PF07730">
    <property type="entry name" value="HisKA_3"/>
    <property type="match status" value="1"/>
</dbReference>
<gene>
    <name evidence="11" type="ORF">VRU48_09270</name>
</gene>
<name>A0ABU7I753_9SPHI</name>
<keyword evidence="9" id="KW-1133">Transmembrane helix</keyword>
<accession>A0ABU7I753</accession>
<dbReference type="InterPro" id="IPR011990">
    <property type="entry name" value="TPR-like_helical_dom_sf"/>
</dbReference>
<keyword evidence="8" id="KW-0902">Two-component regulatory system</keyword>
<dbReference type="SMART" id="SM00387">
    <property type="entry name" value="HATPase_c"/>
    <property type="match status" value="1"/>
</dbReference>
<keyword evidence="3" id="KW-0597">Phosphoprotein</keyword>
<keyword evidence="6" id="KW-0418">Kinase</keyword>
<dbReference type="InterPro" id="IPR036890">
    <property type="entry name" value="HATPase_C_sf"/>
</dbReference>
<evidence type="ECO:0000256" key="9">
    <source>
        <dbReference type="SAM" id="Phobius"/>
    </source>
</evidence>
<evidence type="ECO:0000256" key="8">
    <source>
        <dbReference type="ARBA" id="ARBA00023012"/>
    </source>
</evidence>
<dbReference type="EMBL" id="JAZDQT010000001">
    <property type="protein sequence ID" value="MEE1945297.1"/>
    <property type="molecule type" value="Genomic_DNA"/>
</dbReference>
<evidence type="ECO:0000256" key="4">
    <source>
        <dbReference type="ARBA" id="ARBA00022679"/>
    </source>
</evidence>
<keyword evidence="4" id="KW-0808">Transferase</keyword>
<evidence type="ECO:0000313" key="12">
    <source>
        <dbReference type="Proteomes" id="UP001336835"/>
    </source>
</evidence>
<dbReference type="EC" id="2.7.13.3" evidence="2"/>
<dbReference type="SUPFAM" id="SSF48452">
    <property type="entry name" value="TPR-like"/>
    <property type="match status" value="1"/>
</dbReference>
<dbReference type="PANTHER" id="PTHR24421">
    <property type="entry name" value="NITRATE/NITRITE SENSOR PROTEIN NARX-RELATED"/>
    <property type="match status" value="1"/>
</dbReference>
<keyword evidence="9" id="KW-0472">Membrane</keyword>
<dbReference type="InterPro" id="IPR005467">
    <property type="entry name" value="His_kinase_dom"/>
</dbReference>
<evidence type="ECO:0000256" key="6">
    <source>
        <dbReference type="ARBA" id="ARBA00022777"/>
    </source>
</evidence>
<proteinExistence type="predicted"/>
<keyword evidence="9" id="KW-0812">Transmembrane</keyword>
<dbReference type="Pfam" id="PF02518">
    <property type="entry name" value="HATPase_c"/>
    <property type="match status" value="1"/>
</dbReference>
<evidence type="ECO:0000259" key="10">
    <source>
        <dbReference type="PROSITE" id="PS50109"/>
    </source>
</evidence>
<dbReference type="RefSeq" id="WP_330107643.1">
    <property type="nucleotide sequence ID" value="NZ_JAZDQT010000001.1"/>
</dbReference>
<evidence type="ECO:0000256" key="2">
    <source>
        <dbReference type="ARBA" id="ARBA00012438"/>
    </source>
</evidence>
<comment type="caution">
    <text evidence="11">The sequence shown here is derived from an EMBL/GenBank/DDBJ whole genome shotgun (WGS) entry which is preliminary data.</text>
</comment>
<reference evidence="11 12" key="1">
    <citation type="submission" date="2024-01" db="EMBL/GenBank/DDBJ databases">
        <title>Pedobacter sp. nov., isolated from fresh soil.</title>
        <authorList>
            <person name="Le N.T.T."/>
        </authorList>
    </citation>
    <scope>NUCLEOTIDE SEQUENCE [LARGE SCALE GENOMIC DNA]</scope>
    <source>
        <strain evidence="11 12">KR3-3</strain>
    </source>
</reference>
<comment type="catalytic activity">
    <reaction evidence="1">
        <text>ATP + protein L-histidine = ADP + protein N-phospho-L-histidine.</text>
        <dbReference type="EC" id="2.7.13.3"/>
    </reaction>
</comment>
<dbReference type="Gene3D" id="1.25.40.10">
    <property type="entry name" value="Tetratricopeptide repeat domain"/>
    <property type="match status" value="1"/>
</dbReference>
<evidence type="ECO:0000313" key="11">
    <source>
        <dbReference type="EMBL" id="MEE1945297.1"/>
    </source>
</evidence>
<evidence type="ECO:0000256" key="5">
    <source>
        <dbReference type="ARBA" id="ARBA00022741"/>
    </source>
</evidence>
<dbReference type="Proteomes" id="UP001336835">
    <property type="component" value="Unassembled WGS sequence"/>
</dbReference>
<organism evidence="11 12">
    <name type="scientific">Pedobacter albus</name>
    <dbReference type="NCBI Taxonomy" id="3113905"/>
    <lineage>
        <taxon>Bacteria</taxon>
        <taxon>Pseudomonadati</taxon>
        <taxon>Bacteroidota</taxon>
        <taxon>Sphingobacteriia</taxon>
        <taxon>Sphingobacteriales</taxon>
        <taxon>Sphingobacteriaceae</taxon>
        <taxon>Pedobacter</taxon>
    </lineage>
</organism>
<keyword evidence="5" id="KW-0547">Nucleotide-binding</keyword>
<dbReference type="InterPro" id="IPR003594">
    <property type="entry name" value="HATPase_dom"/>
</dbReference>
<dbReference type="PROSITE" id="PS50109">
    <property type="entry name" value="HIS_KIN"/>
    <property type="match status" value="1"/>
</dbReference>
<evidence type="ECO:0000256" key="1">
    <source>
        <dbReference type="ARBA" id="ARBA00000085"/>
    </source>
</evidence>
<dbReference type="CDD" id="cd16917">
    <property type="entry name" value="HATPase_UhpB-NarQ-NarX-like"/>
    <property type="match status" value="1"/>
</dbReference>
<dbReference type="Gene3D" id="3.30.565.10">
    <property type="entry name" value="Histidine kinase-like ATPase, C-terminal domain"/>
    <property type="match status" value="1"/>
</dbReference>
<feature type="domain" description="Histidine kinase" evidence="10">
    <location>
        <begin position="662"/>
        <end position="748"/>
    </location>
</feature>
<sequence>MIRFKPPLLISVFILVFWISPYQPAIAQVTDRLVPVKDIAELKQMYPSATKTMLLLNHARNPRTIYSDELKTLLEEALANAQQLERDDLIASVIATQAMAQFTLGNQEAAFSLIKQAETYLPKLPDPMAVNLLSDLSRMYNRVGNNEKAANYYDKIEALTKDKPQFLFPRITNLRNRSNLELRLGNPEKVRQNYELALSLAKQSNNPSLLKDTRFAYAHMLVNLHQEKEAFAILKDLIPDLDNNINDRTVPFFEILSRNYESTGDYKNAFLYAEKAYNLPTATNQQKGLNINRMLMLAFLLKDFSHFDTYFAAHQQYGMDPNNLHSKKFYQLAESRYYDAKNKVKLAKNSYLKAYRLKLGNQEAPVIDVEILTGLANLYARTNQPDSAAFYLKMADGILKKYPLPPNTRLLYTNTLKNLNQQNPKSQDTLIKNLEQQLHLQDTLRQMALSRATGELETKYKVHEKEQQLALAKKQQEIQKLELLQQKQRNWTIFIGSTVVVLLLSGLAYILFQRKKQAGILHRTTLSNLKQQHQLDLMNTLTEAQEQEKKRIATQLHDEVGAMLSIAKLNINTLNEEVFIAGSEATQKLEVAQNLLGNISETVRNISHALMPIALEKYGFKAAILDLISAIKTANRLTVEHVIEGFEHTEKWPQQFTLSTYRIIQEILNNAIKHAEAKHLFIQLIELENSLTIYIEDDGKGIGQESDTTAGAGMKLLQTNIAYLSGKLEIEGKPNEGTFVLIELPIPPIKLP</sequence>
<evidence type="ECO:0000256" key="3">
    <source>
        <dbReference type="ARBA" id="ARBA00022553"/>
    </source>
</evidence>
<dbReference type="InterPro" id="IPR011712">
    <property type="entry name" value="Sig_transdc_His_kin_sub3_dim/P"/>
</dbReference>
<dbReference type="Gene3D" id="1.20.5.1930">
    <property type="match status" value="1"/>
</dbReference>
<keyword evidence="7 11" id="KW-0067">ATP-binding</keyword>
<dbReference type="InterPro" id="IPR050482">
    <property type="entry name" value="Sensor_HK_TwoCompSys"/>
</dbReference>
<protein>
    <recommendedName>
        <fullName evidence="2">histidine kinase</fullName>
        <ecNumber evidence="2">2.7.13.3</ecNumber>
    </recommendedName>
</protein>
<dbReference type="SUPFAM" id="SSF55874">
    <property type="entry name" value="ATPase domain of HSP90 chaperone/DNA topoisomerase II/histidine kinase"/>
    <property type="match status" value="1"/>
</dbReference>
<evidence type="ECO:0000256" key="7">
    <source>
        <dbReference type="ARBA" id="ARBA00022840"/>
    </source>
</evidence>